<dbReference type="InterPro" id="IPR024134">
    <property type="entry name" value="SOD_Cu/Zn_/chaperone"/>
</dbReference>
<comment type="cofactor">
    <cofactor evidence="2">
        <name>Cu cation</name>
        <dbReference type="ChEBI" id="CHEBI:23378"/>
    </cofactor>
    <text evidence="2">Binds 1 copper ion per subunit.</text>
</comment>
<keyword evidence="2" id="KW-0479">Metal-binding</keyword>
<reference evidence="5 6" key="1">
    <citation type="submission" date="2024-01" db="EMBL/GenBank/DDBJ databases">
        <title>Pedobacter sp. nov., isolated from oil-contaminated soil.</title>
        <authorList>
            <person name="Le N.T.T."/>
        </authorList>
    </citation>
    <scope>NUCLEOTIDE SEQUENCE [LARGE SCALE GENOMIC DNA]</scope>
    <source>
        <strain evidence="5 6">VNH31</strain>
    </source>
</reference>
<keyword evidence="2" id="KW-0186">Copper</keyword>
<dbReference type="EMBL" id="JAZDQU010000001">
    <property type="protein sequence ID" value="MEE1884805.1"/>
    <property type="molecule type" value="Genomic_DNA"/>
</dbReference>
<evidence type="ECO:0000313" key="5">
    <source>
        <dbReference type="EMBL" id="MEE1884805.1"/>
    </source>
</evidence>
<gene>
    <name evidence="5" type="ORF">VRU49_05150</name>
</gene>
<dbReference type="InterPro" id="IPR036423">
    <property type="entry name" value="SOD-like_Cu/Zn_dom_sf"/>
</dbReference>
<dbReference type="InterPro" id="IPR018152">
    <property type="entry name" value="SOD_Cu/Zn_BS"/>
</dbReference>
<evidence type="ECO:0000256" key="3">
    <source>
        <dbReference type="SAM" id="SignalP"/>
    </source>
</evidence>
<keyword evidence="3" id="KW-0732">Signal</keyword>
<dbReference type="SUPFAM" id="SSF49329">
    <property type="entry name" value="Cu,Zn superoxide dismutase-like"/>
    <property type="match status" value="1"/>
</dbReference>
<organism evidence="5 6">
    <name type="scientific">Pedobacter flavus</name>
    <dbReference type="NCBI Taxonomy" id="3113906"/>
    <lineage>
        <taxon>Bacteria</taxon>
        <taxon>Pseudomonadati</taxon>
        <taxon>Bacteroidota</taxon>
        <taxon>Sphingobacteriia</taxon>
        <taxon>Sphingobacteriales</taxon>
        <taxon>Sphingobacteriaceae</taxon>
        <taxon>Pedobacter</taxon>
    </lineage>
</organism>
<name>A0ABU7H0P3_9SPHI</name>
<dbReference type="Gene3D" id="2.60.40.200">
    <property type="entry name" value="Superoxide dismutase, copper/zinc binding domain"/>
    <property type="match status" value="1"/>
</dbReference>
<evidence type="ECO:0000313" key="6">
    <source>
        <dbReference type="Proteomes" id="UP001337681"/>
    </source>
</evidence>
<dbReference type="PROSITE" id="PS51257">
    <property type="entry name" value="PROKAR_LIPOPROTEIN"/>
    <property type="match status" value="1"/>
</dbReference>
<keyword evidence="6" id="KW-1185">Reference proteome</keyword>
<feature type="chain" id="PRO_5047063061" description="Superoxide dismutase [Cu-Zn]" evidence="3">
    <location>
        <begin position="20"/>
        <end position="196"/>
    </location>
</feature>
<evidence type="ECO:0000256" key="2">
    <source>
        <dbReference type="RuleBase" id="RU000393"/>
    </source>
</evidence>
<dbReference type="InterPro" id="IPR001424">
    <property type="entry name" value="SOD_Cu_Zn_dom"/>
</dbReference>
<dbReference type="Proteomes" id="UP001337681">
    <property type="component" value="Unassembled WGS sequence"/>
</dbReference>
<comment type="catalytic activity">
    <reaction evidence="2">
        <text>2 superoxide + 2 H(+) = H2O2 + O2</text>
        <dbReference type="Rhea" id="RHEA:20696"/>
        <dbReference type="ChEBI" id="CHEBI:15378"/>
        <dbReference type="ChEBI" id="CHEBI:15379"/>
        <dbReference type="ChEBI" id="CHEBI:16240"/>
        <dbReference type="ChEBI" id="CHEBI:18421"/>
        <dbReference type="EC" id="1.15.1.1"/>
    </reaction>
</comment>
<dbReference type="PRINTS" id="PR00068">
    <property type="entry name" value="CUZNDISMTASE"/>
</dbReference>
<keyword evidence="2" id="KW-0862">Zinc</keyword>
<evidence type="ECO:0000256" key="1">
    <source>
        <dbReference type="ARBA" id="ARBA00010457"/>
    </source>
</evidence>
<comment type="function">
    <text evidence="2">Destroys radicals which are normally produced within the cells and which are toxic to biological systems.</text>
</comment>
<protein>
    <recommendedName>
        <fullName evidence="2">Superoxide dismutase [Cu-Zn]</fullName>
        <ecNumber evidence="2">1.15.1.1</ecNumber>
    </recommendedName>
</protein>
<accession>A0ABU7H0P3</accession>
<comment type="similarity">
    <text evidence="1 2">Belongs to the Cu-Zn superoxide dismutase family.</text>
</comment>
<dbReference type="EC" id="1.15.1.1" evidence="2"/>
<feature type="signal peptide" evidence="3">
    <location>
        <begin position="1"/>
        <end position="19"/>
    </location>
</feature>
<comment type="caution">
    <text evidence="5">The sequence shown here is derived from an EMBL/GenBank/DDBJ whole genome shotgun (WGS) entry which is preliminary data.</text>
</comment>
<sequence>MKTKLIYTLLFGISVAISACSNEKNNSSEESVDVDTNIISSDTTIYNEAKATISGTKTDTTVTGTAKFVKKGDYVELTLDLDIPKKANSTVAVHLHEEGDCGDNGQDAHGHWNPTNESHGKWGAAQYHSGDIGNIKLDNNGKASFKLETNRWTIGGQDFTNILDKSIIIHAGVDDYKTQPTGNSGSRIGCGVINKM</sequence>
<evidence type="ECO:0000259" key="4">
    <source>
        <dbReference type="Pfam" id="PF00080"/>
    </source>
</evidence>
<dbReference type="PANTHER" id="PTHR10003">
    <property type="entry name" value="SUPEROXIDE DISMUTASE CU-ZN -RELATED"/>
    <property type="match status" value="1"/>
</dbReference>
<keyword evidence="2" id="KW-0560">Oxidoreductase</keyword>
<feature type="domain" description="Superoxide dismutase copper/zinc binding" evidence="4">
    <location>
        <begin position="62"/>
        <end position="193"/>
    </location>
</feature>
<proteinExistence type="inferred from homology"/>
<comment type="cofactor">
    <cofactor evidence="2">
        <name>Zn(2+)</name>
        <dbReference type="ChEBI" id="CHEBI:29105"/>
    </cofactor>
    <text evidence="2">Binds 1 zinc ion per subunit.</text>
</comment>
<dbReference type="RefSeq" id="WP_330145715.1">
    <property type="nucleotide sequence ID" value="NZ_JAZDQU010000001.1"/>
</dbReference>
<dbReference type="PROSITE" id="PS00332">
    <property type="entry name" value="SOD_CU_ZN_2"/>
    <property type="match status" value="1"/>
</dbReference>
<dbReference type="Pfam" id="PF00080">
    <property type="entry name" value="Sod_Cu"/>
    <property type="match status" value="1"/>
</dbReference>